<evidence type="ECO:0000313" key="2">
    <source>
        <dbReference type="EMBL" id="MQL99766.1"/>
    </source>
</evidence>
<reference evidence="2" key="1">
    <citation type="submission" date="2017-07" db="EMBL/GenBank/DDBJ databases">
        <title>Taro Niue Genome Assembly and Annotation.</title>
        <authorList>
            <person name="Atibalentja N."/>
            <person name="Keating K."/>
            <person name="Fields C.J."/>
        </authorList>
    </citation>
    <scope>NUCLEOTIDE SEQUENCE</scope>
    <source>
        <strain evidence="2">Niue_2</strain>
        <tissue evidence="2">Leaf</tissue>
    </source>
</reference>
<feature type="region of interest" description="Disordered" evidence="1">
    <location>
        <begin position="45"/>
        <end position="65"/>
    </location>
</feature>
<comment type="caution">
    <text evidence="2">The sequence shown here is derived from an EMBL/GenBank/DDBJ whole genome shotgun (WGS) entry which is preliminary data.</text>
</comment>
<name>A0A843VXH2_COLES</name>
<proteinExistence type="predicted"/>
<sequence length="65" mass="7262">MNLRVSEVVLGVLGGWETQGGGLARSKFVLFLICDLHTRSPKIITKGEQDMEDVENQDYTGDEHK</sequence>
<organism evidence="2 3">
    <name type="scientific">Colocasia esculenta</name>
    <name type="common">Wild taro</name>
    <name type="synonym">Arum esculentum</name>
    <dbReference type="NCBI Taxonomy" id="4460"/>
    <lineage>
        <taxon>Eukaryota</taxon>
        <taxon>Viridiplantae</taxon>
        <taxon>Streptophyta</taxon>
        <taxon>Embryophyta</taxon>
        <taxon>Tracheophyta</taxon>
        <taxon>Spermatophyta</taxon>
        <taxon>Magnoliopsida</taxon>
        <taxon>Liliopsida</taxon>
        <taxon>Araceae</taxon>
        <taxon>Aroideae</taxon>
        <taxon>Colocasieae</taxon>
        <taxon>Colocasia</taxon>
    </lineage>
</organism>
<dbReference type="AlphaFoldDB" id="A0A843VXH2"/>
<keyword evidence="3" id="KW-1185">Reference proteome</keyword>
<protein>
    <submittedName>
        <fullName evidence="2">Uncharacterized protein</fullName>
    </submittedName>
</protein>
<evidence type="ECO:0000256" key="1">
    <source>
        <dbReference type="SAM" id="MobiDB-lite"/>
    </source>
</evidence>
<dbReference type="Proteomes" id="UP000652761">
    <property type="component" value="Unassembled WGS sequence"/>
</dbReference>
<dbReference type="EMBL" id="NMUH01002406">
    <property type="protein sequence ID" value="MQL99766.1"/>
    <property type="molecule type" value="Genomic_DNA"/>
</dbReference>
<evidence type="ECO:0000313" key="3">
    <source>
        <dbReference type="Proteomes" id="UP000652761"/>
    </source>
</evidence>
<gene>
    <name evidence="2" type="ORF">Taro_032500</name>
</gene>
<accession>A0A843VXH2</accession>